<gene>
    <name evidence="1" type="ORF">S12H4_10143</name>
</gene>
<name>X1R2T5_9ZZZZ</name>
<comment type="caution">
    <text evidence="1">The sequence shown here is derived from an EMBL/GenBank/DDBJ whole genome shotgun (WGS) entry which is preliminary data.</text>
</comment>
<dbReference type="EMBL" id="BARW01004272">
    <property type="protein sequence ID" value="GAI61391.1"/>
    <property type="molecule type" value="Genomic_DNA"/>
</dbReference>
<proteinExistence type="predicted"/>
<reference evidence="1" key="1">
    <citation type="journal article" date="2014" name="Front. Microbiol.">
        <title>High frequency of phylogenetically diverse reductive dehalogenase-homologous genes in deep subseafloor sedimentary metagenomes.</title>
        <authorList>
            <person name="Kawai M."/>
            <person name="Futagami T."/>
            <person name="Toyoda A."/>
            <person name="Takaki Y."/>
            <person name="Nishi S."/>
            <person name="Hori S."/>
            <person name="Arai W."/>
            <person name="Tsubouchi T."/>
            <person name="Morono Y."/>
            <person name="Uchiyama I."/>
            <person name="Ito T."/>
            <person name="Fujiyama A."/>
            <person name="Inagaki F."/>
            <person name="Takami H."/>
        </authorList>
    </citation>
    <scope>NUCLEOTIDE SEQUENCE</scope>
    <source>
        <strain evidence="1">Expedition CK06-06</strain>
    </source>
</reference>
<organism evidence="1">
    <name type="scientific">marine sediment metagenome</name>
    <dbReference type="NCBI Taxonomy" id="412755"/>
    <lineage>
        <taxon>unclassified sequences</taxon>
        <taxon>metagenomes</taxon>
        <taxon>ecological metagenomes</taxon>
    </lineage>
</organism>
<protein>
    <submittedName>
        <fullName evidence="1">Uncharacterized protein</fullName>
    </submittedName>
</protein>
<evidence type="ECO:0000313" key="1">
    <source>
        <dbReference type="EMBL" id="GAI61391.1"/>
    </source>
</evidence>
<dbReference type="AlphaFoldDB" id="X1R2T5"/>
<accession>X1R2T5</accession>
<sequence length="67" mass="7082">MEVKTLQKISGIFGQPVIPLCSLTGTAAAGALLTSPNAQVPVRELCSRDGWSPIFNSALKLWKDTPG</sequence>